<dbReference type="Gene3D" id="1.50.40.10">
    <property type="entry name" value="Mitochondrial carrier domain"/>
    <property type="match status" value="1"/>
</dbReference>
<dbReference type="AlphaFoldDB" id="A0A9P1MAT9"/>
<evidence type="ECO:0000313" key="14">
    <source>
        <dbReference type="Proteomes" id="UP000838763"/>
    </source>
</evidence>
<evidence type="ECO:0000256" key="12">
    <source>
        <dbReference type="RuleBase" id="RU000488"/>
    </source>
</evidence>
<keyword evidence="9" id="KW-0496">Mitochondrion</keyword>
<name>A0A9P1MAT9_9PEZI</name>
<dbReference type="InterPro" id="IPR023395">
    <property type="entry name" value="MCP_dom_sf"/>
</dbReference>
<keyword evidence="14" id="KW-1185">Reference proteome</keyword>
<evidence type="ECO:0000256" key="11">
    <source>
        <dbReference type="PROSITE-ProRule" id="PRU00282"/>
    </source>
</evidence>
<feature type="repeat" description="Solcar" evidence="11">
    <location>
        <begin position="186"/>
        <end position="268"/>
    </location>
</feature>
<comment type="similarity">
    <text evidence="12">Belongs to the mitochondrial carrier (TC 2.A.29) family.</text>
</comment>
<comment type="caution">
    <text evidence="13">The sequence shown here is derived from an EMBL/GenBank/DDBJ whole genome shotgun (WGS) entry which is preliminary data.</text>
</comment>
<evidence type="ECO:0000256" key="2">
    <source>
        <dbReference type="ARBA" id="ARBA00004448"/>
    </source>
</evidence>
<evidence type="ECO:0000256" key="1">
    <source>
        <dbReference type="ARBA" id="ARBA00002238"/>
    </source>
</evidence>
<feature type="repeat" description="Solcar" evidence="11">
    <location>
        <begin position="99"/>
        <end position="185"/>
    </location>
</feature>
<dbReference type="SUPFAM" id="SSF103506">
    <property type="entry name" value="Mitochondrial carrier"/>
    <property type="match status" value="1"/>
</dbReference>
<keyword evidence="10 11" id="KW-0472">Membrane</keyword>
<reference evidence="13" key="1">
    <citation type="submission" date="2022-11" db="EMBL/GenBank/DDBJ databases">
        <authorList>
            <person name="Scott C."/>
            <person name="Bruce N."/>
        </authorList>
    </citation>
    <scope>NUCLEOTIDE SEQUENCE</scope>
</reference>
<dbReference type="PANTHER" id="PTHR24089">
    <property type="entry name" value="SOLUTE CARRIER FAMILY 25"/>
    <property type="match status" value="1"/>
</dbReference>
<evidence type="ECO:0000313" key="13">
    <source>
        <dbReference type="EMBL" id="CAI4216594.1"/>
    </source>
</evidence>
<evidence type="ECO:0000256" key="4">
    <source>
        <dbReference type="ARBA" id="ARBA00022448"/>
    </source>
</evidence>
<sequence length="280" mass="31215">MTEHLKDKGSKLQTIIAGSTAGLVSRFVVAPLDVIKIRLQLQSHSLDIVRDEGFTALWKGNVPAEIMYMVYSAAQFTAYRATAEAIRPYLGDNRTNPRIEAQIAWIAGTVAGLAGTTMSYPLDLLRTRFAAQGNDRVYKSFFRAFGEIYRDEGLQGFFRGIVPTLLNAGPGMGIYFLTYEALRPLTFIAKTTVFPLDIVRKRMQVQGPTRGKYIHKNIPEYTSTMGAIRTILATEGIRGLYRGLFVTLLKHAPSSGVTLWVYESTLRNLIKLDNAAERNI</sequence>
<proteinExistence type="inferred from homology"/>
<dbReference type="EMBL" id="CALLCH030000015">
    <property type="protein sequence ID" value="CAI4216594.1"/>
    <property type="molecule type" value="Genomic_DNA"/>
</dbReference>
<evidence type="ECO:0000256" key="9">
    <source>
        <dbReference type="ARBA" id="ARBA00023128"/>
    </source>
</evidence>
<keyword evidence="7" id="KW-0999">Mitochondrion inner membrane</keyword>
<keyword evidence="8" id="KW-1133">Transmembrane helix</keyword>
<dbReference type="InterPro" id="IPR002067">
    <property type="entry name" value="MCP"/>
</dbReference>
<evidence type="ECO:0000256" key="6">
    <source>
        <dbReference type="ARBA" id="ARBA00022737"/>
    </source>
</evidence>
<evidence type="ECO:0000256" key="7">
    <source>
        <dbReference type="ARBA" id="ARBA00022792"/>
    </source>
</evidence>
<keyword evidence="5 11" id="KW-0812">Transmembrane</keyword>
<evidence type="ECO:0000256" key="8">
    <source>
        <dbReference type="ARBA" id="ARBA00022989"/>
    </source>
</evidence>
<organism evidence="13 14">
    <name type="scientific">Parascedosporium putredinis</name>
    <dbReference type="NCBI Taxonomy" id="1442378"/>
    <lineage>
        <taxon>Eukaryota</taxon>
        <taxon>Fungi</taxon>
        <taxon>Dikarya</taxon>
        <taxon>Ascomycota</taxon>
        <taxon>Pezizomycotina</taxon>
        <taxon>Sordariomycetes</taxon>
        <taxon>Hypocreomycetidae</taxon>
        <taxon>Microascales</taxon>
        <taxon>Microascaceae</taxon>
        <taxon>Parascedosporium</taxon>
    </lineage>
</organism>
<accession>A0A9P1MAT9</accession>
<protein>
    <recommendedName>
        <fullName evidence="3">Mitochondrial thiamine pyrophosphate carrier 1</fullName>
    </recommendedName>
</protein>
<evidence type="ECO:0000256" key="5">
    <source>
        <dbReference type="ARBA" id="ARBA00022692"/>
    </source>
</evidence>
<dbReference type="PRINTS" id="PR00926">
    <property type="entry name" value="MITOCARRIER"/>
</dbReference>
<comment type="function">
    <text evidence="1">Mitochondrial transporter that mediates uptake of thiamine pyrophosphate (ThPP) into mitochondria.</text>
</comment>
<dbReference type="InterPro" id="IPR018108">
    <property type="entry name" value="MCP_transmembrane"/>
</dbReference>
<dbReference type="OrthoDB" id="18574at2759"/>
<feature type="repeat" description="Solcar" evidence="11">
    <location>
        <begin position="9"/>
        <end position="85"/>
    </location>
</feature>
<evidence type="ECO:0000256" key="3">
    <source>
        <dbReference type="ARBA" id="ARBA00021935"/>
    </source>
</evidence>
<gene>
    <name evidence="13" type="ORF">PPNO1_LOCUS6246</name>
</gene>
<dbReference type="GO" id="GO:0005743">
    <property type="term" value="C:mitochondrial inner membrane"/>
    <property type="evidence" value="ECO:0007669"/>
    <property type="project" value="UniProtKB-SubCell"/>
</dbReference>
<dbReference type="GO" id="GO:0055085">
    <property type="term" value="P:transmembrane transport"/>
    <property type="evidence" value="ECO:0007669"/>
    <property type="project" value="InterPro"/>
</dbReference>
<comment type="subcellular location">
    <subcellularLocation>
        <location evidence="2">Mitochondrion inner membrane</location>
        <topology evidence="2">Multi-pass membrane protein</topology>
    </subcellularLocation>
</comment>
<dbReference type="Proteomes" id="UP000838763">
    <property type="component" value="Unassembled WGS sequence"/>
</dbReference>
<dbReference type="Pfam" id="PF00153">
    <property type="entry name" value="Mito_carr"/>
    <property type="match status" value="3"/>
</dbReference>
<dbReference type="PROSITE" id="PS50920">
    <property type="entry name" value="SOLCAR"/>
    <property type="match status" value="3"/>
</dbReference>
<keyword evidence="6" id="KW-0677">Repeat</keyword>
<evidence type="ECO:0000256" key="10">
    <source>
        <dbReference type="ARBA" id="ARBA00023136"/>
    </source>
</evidence>
<keyword evidence="4 12" id="KW-0813">Transport</keyword>